<comment type="caution">
    <text evidence="3">The sequence shown here is derived from an EMBL/GenBank/DDBJ whole genome shotgun (WGS) entry which is preliminary data.</text>
</comment>
<feature type="compositionally biased region" description="Basic and acidic residues" evidence="1">
    <location>
        <begin position="546"/>
        <end position="556"/>
    </location>
</feature>
<name>A0AAV4ELD6_9GAST</name>
<feature type="region of interest" description="Disordered" evidence="1">
    <location>
        <begin position="799"/>
        <end position="823"/>
    </location>
</feature>
<dbReference type="GO" id="GO:0043123">
    <property type="term" value="P:positive regulation of canonical NF-kappaB signal transduction"/>
    <property type="evidence" value="ECO:0007669"/>
    <property type="project" value="TreeGrafter"/>
</dbReference>
<feature type="domain" description="Death" evidence="2">
    <location>
        <begin position="88"/>
        <end position="154"/>
    </location>
</feature>
<dbReference type="PANTHER" id="PTHR34257">
    <property type="entry name" value="ADAPTER PROTEIN CIKS"/>
    <property type="match status" value="1"/>
</dbReference>
<dbReference type="Gene3D" id="1.10.533.10">
    <property type="entry name" value="Death Domain, Fas"/>
    <property type="match status" value="1"/>
</dbReference>
<dbReference type="EMBL" id="BMAT01007307">
    <property type="protein sequence ID" value="GFR61827.1"/>
    <property type="molecule type" value="Genomic_DNA"/>
</dbReference>
<dbReference type="Pfam" id="PF00531">
    <property type="entry name" value="Death"/>
    <property type="match status" value="1"/>
</dbReference>
<dbReference type="GO" id="GO:0007165">
    <property type="term" value="P:signal transduction"/>
    <property type="evidence" value="ECO:0007669"/>
    <property type="project" value="InterPro"/>
</dbReference>
<gene>
    <name evidence="3" type="ORF">ElyMa_003567600</name>
</gene>
<feature type="region of interest" description="Disordered" evidence="1">
    <location>
        <begin position="1"/>
        <end position="28"/>
    </location>
</feature>
<organism evidence="3 4">
    <name type="scientific">Elysia marginata</name>
    <dbReference type="NCBI Taxonomy" id="1093978"/>
    <lineage>
        <taxon>Eukaryota</taxon>
        <taxon>Metazoa</taxon>
        <taxon>Spiralia</taxon>
        <taxon>Lophotrochozoa</taxon>
        <taxon>Mollusca</taxon>
        <taxon>Gastropoda</taxon>
        <taxon>Heterobranchia</taxon>
        <taxon>Euthyneura</taxon>
        <taxon>Panpulmonata</taxon>
        <taxon>Sacoglossa</taxon>
        <taxon>Placobranchoidea</taxon>
        <taxon>Plakobranchidae</taxon>
        <taxon>Elysia</taxon>
    </lineage>
</organism>
<dbReference type="InterPro" id="IPR013568">
    <property type="entry name" value="SEFIR_dom"/>
</dbReference>
<feature type="compositionally biased region" description="Polar residues" evidence="1">
    <location>
        <begin position="505"/>
        <end position="526"/>
    </location>
</feature>
<dbReference type="SMART" id="SM00005">
    <property type="entry name" value="DEATH"/>
    <property type="match status" value="1"/>
</dbReference>
<dbReference type="Proteomes" id="UP000762676">
    <property type="component" value="Unassembled WGS sequence"/>
</dbReference>
<dbReference type="InterPro" id="IPR000488">
    <property type="entry name" value="Death_dom"/>
</dbReference>
<feature type="compositionally biased region" description="Low complexity" evidence="1">
    <location>
        <begin position="807"/>
        <end position="823"/>
    </location>
</feature>
<feature type="compositionally biased region" description="Low complexity" evidence="1">
    <location>
        <begin position="495"/>
        <end position="504"/>
    </location>
</feature>
<feature type="compositionally biased region" description="Polar residues" evidence="1">
    <location>
        <begin position="15"/>
        <end position="28"/>
    </location>
</feature>
<dbReference type="InterPro" id="IPR011029">
    <property type="entry name" value="DEATH-like_dom_sf"/>
</dbReference>
<dbReference type="GO" id="GO:0006959">
    <property type="term" value="P:humoral immune response"/>
    <property type="evidence" value="ECO:0007669"/>
    <property type="project" value="TreeGrafter"/>
</dbReference>
<dbReference type="PROSITE" id="PS50017">
    <property type="entry name" value="DEATH_DOMAIN"/>
    <property type="match status" value="1"/>
</dbReference>
<keyword evidence="4" id="KW-1185">Reference proteome</keyword>
<feature type="compositionally biased region" description="Polar residues" evidence="1">
    <location>
        <begin position="418"/>
        <end position="440"/>
    </location>
</feature>
<sequence>MGLYKNTDPEEKTSIETNTSQSQDQKTNNLQGEQLVRGVQGGAEAIGDGPSTCTSLPADDEVIPWEFVPPPVVRKLVQKLNPESYLSGNNWRALAGALGHTCEEIRFIESVQGIHSEVLLKEFAIRQDASLNEMLHALQSINRKDCVEIISNSLPEIRQKIQASLNKPPMLRMAEAPSSILSGHNGVMWSNGPTMLMPAVFQNGASTLMPMSQPTAAGMCYMLGHVPMSCGQAVAFNGDRGLSQPGSSSFPSVGEGNAAYNTACKGLTATTGSMLCSDTRKGNCTGRAPQGAMLEQQQQQQQQRLQQTMPSRENYGELGCMMMDSPSPVHNSFPGMSGDSYSTNPNNNMSNSIRTCCEGSRHTSPQMVGGGGTTVRQSMFRQFSDGPQVGQYHSRKQQYQHSISVQGFGPTACHHSGGDTQPSHGTPSSTPFNSHSSGSGCFPLSPSTPVNCGSQEKYPTGYGEDCAGTVNNNGSPRKLFCTSSSSPPLGERGHSSSSHASSGSFHNTCNAGFTSSSEDQTTNSAGVSREQGRQQEQQGTNLSPLEKMEAMSDKYKPSSNYQTVVAEQKIAVDGSKKTKSFKSATKQSSVGTGGGGSSFNSFGSNTSGGSSGSSTVCSASQTFPMRVKVRQERDGRGGQGGVVSGGQVPGVEDLGSLTISKKSVSMPQNMKPQPYRKAWRGIKVFVTYSMDNATHNDQVLCLGYFLKNNGFNCYLDTPYKPGKSSEAWLVHMDKFQRKFYESDFVLVCLSPKYLQDVSVSEVEAAAHQSSGESRLHTLDIYQLMNREYLNRQAFGDHEACGGRLGQPPVTLTSSSSSSSDMPSSPQVVPVLFGNMTASQIPPWMLEVGVPCKRWEADYADLAWLLTKPQNRIRPTRQQSAYTGDSSSSSSSF</sequence>
<reference evidence="3 4" key="1">
    <citation type="journal article" date="2021" name="Elife">
        <title>Chloroplast acquisition without the gene transfer in kleptoplastic sea slugs, Plakobranchus ocellatus.</title>
        <authorList>
            <person name="Maeda T."/>
            <person name="Takahashi S."/>
            <person name="Yoshida T."/>
            <person name="Shimamura S."/>
            <person name="Takaki Y."/>
            <person name="Nagai Y."/>
            <person name="Toyoda A."/>
            <person name="Suzuki Y."/>
            <person name="Arimoto A."/>
            <person name="Ishii H."/>
            <person name="Satoh N."/>
            <person name="Nishiyama T."/>
            <person name="Hasebe M."/>
            <person name="Maruyama T."/>
            <person name="Minagawa J."/>
            <person name="Obokata J."/>
            <person name="Shigenobu S."/>
        </authorList>
    </citation>
    <scope>NUCLEOTIDE SEQUENCE [LARGE SCALE GENOMIC DNA]</scope>
</reference>
<dbReference type="SUPFAM" id="SSF47986">
    <property type="entry name" value="DEATH domain"/>
    <property type="match status" value="1"/>
</dbReference>
<protein>
    <recommendedName>
        <fullName evidence="2">Death domain-containing protein</fullName>
    </recommendedName>
</protein>
<feature type="region of interest" description="Disordered" evidence="1">
    <location>
        <begin position="478"/>
        <end position="559"/>
    </location>
</feature>
<feature type="region of interest" description="Disordered" evidence="1">
    <location>
        <begin position="573"/>
        <end position="596"/>
    </location>
</feature>
<proteinExistence type="predicted"/>
<dbReference type="PANTHER" id="PTHR34257:SF2">
    <property type="entry name" value="E3 UBIQUITIN LIGASE TRAF3IP2"/>
    <property type="match status" value="1"/>
</dbReference>
<feature type="compositionally biased region" description="Polar residues" evidence="1">
    <location>
        <begin position="478"/>
        <end position="487"/>
    </location>
</feature>
<accession>A0AAV4ELD6</accession>
<dbReference type="InterPro" id="IPR053047">
    <property type="entry name" value="E3_ubiq_ligase_TRAF3IP2"/>
</dbReference>
<evidence type="ECO:0000313" key="3">
    <source>
        <dbReference type="EMBL" id="GFR61827.1"/>
    </source>
</evidence>
<feature type="region of interest" description="Disordered" evidence="1">
    <location>
        <begin position="407"/>
        <end position="440"/>
    </location>
</feature>
<dbReference type="AlphaFoldDB" id="A0AAV4ELD6"/>
<evidence type="ECO:0000259" key="2">
    <source>
        <dbReference type="PROSITE" id="PS50017"/>
    </source>
</evidence>
<evidence type="ECO:0000313" key="4">
    <source>
        <dbReference type="Proteomes" id="UP000762676"/>
    </source>
</evidence>
<dbReference type="Pfam" id="PF08357">
    <property type="entry name" value="SEFIR"/>
    <property type="match status" value="1"/>
</dbReference>
<evidence type="ECO:0000256" key="1">
    <source>
        <dbReference type="SAM" id="MobiDB-lite"/>
    </source>
</evidence>
<feature type="compositionally biased region" description="Low complexity" evidence="1">
    <location>
        <begin position="581"/>
        <end position="590"/>
    </location>
</feature>